<dbReference type="EMBL" id="JAVDXO010000004">
    <property type="protein sequence ID" value="MDR7306940.1"/>
    <property type="molecule type" value="Genomic_DNA"/>
</dbReference>
<name>A0ABU1ZPX9_9BURK</name>
<dbReference type="Proteomes" id="UP001268089">
    <property type="component" value="Unassembled WGS sequence"/>
</dbReference>
<proteinExistence type="predicted"/>
<keyword evidence="1" id="KW-1133">Transmembrane helix</keyword>
<keyword evidence="3" id="KW-1185">Reference proteome</keyword>
<feature type="transmembrane region" description="Helical" evidence="1">
    <location>
        <begin position="28"/>
        <end position="47"/>
    </location>
</feature>
<gene>
    <name evidence="2" type="ORF">J2X15_002226</name>
</gene>
<sequence length="144" mass="15596">MNFQSILLPLGCIALAVAGYRAWGWPGLALAVGALVMWQLLHFTRMLQVLKRAANRPIGYVASAVMLHSKLRPGLPLLHVVAMTRALGQLESPQDTQPERFRWTDGSQASVLCVFLGGKLQSWELTRPAVEDAAPQAEGAALAP</sequence>
<reference evidence="2 3" key="1">
    <citation type="submission" date="2023-07" db="EMBL/GenBank/DDBJ databases">
        <title>Sorghum-associated microbial communities from plants grown in Nebraska, USA.</title>
        <authorList>
            <person name="Schachtman D."/>
        </authorList>
    </citation>
    <scope>NUCLEOTIDE SEQUENCE [LARGE SCALE GENOMIC DNA]</scope>
    <source>
        <strain evidence="2 3">BE308</strain>
    </source>
</reference>
<organism evidence="2 3">
    <name type="scientific">Rhodoferax saidenbachensis</name>
    <dbReference type="NCBI Taxonomy" id="1484693"/>
    <lineage>
        <taxon>Bacteria</taxon>
        <taxon>Pseudomonadati</taxon>
        <taxon>Pseudomonadota</taxon>
        <taxon>Betaproteobacteria</taxon>
        <taxon>Burkholderiales</taxon>
        <taxon>Comamonadaceae</taxon>
        <taxon>Rhodoferax</taxon>
    </lineage>
</organism>
<dbReference type="RefSeq" id="WP_310342679.1">
    <property type="nucleotide sequence ID" value="NZ_JAVDXO010000004.1"/>
</dbReference>
<comment type="caution">
    <text evidence="2">The sequence shown here is derived from an EMBL/GenBank/DDBJ whole genome shotgun (WGS) entry which is preliminary data.</text>
</comment>
<keyword evidence="1" id="KW-0812">Transmembrane</keyword>
<evidence type="ECO:0000256" key="1">
    <source>
        <dbReference type="SAM" id="Phobius"/>
    </source>
</evidence>
<accession>A0ABU1ZPX9</accession>
<protein>
    <recommendedName>
        <fullName evidence="4">Glycerate kinase</fullName>
    </recommendedName>
</protein>
<evidence type="ECO:0000313" key="2">
    <source>
        <dbReference type="EMBL" id="MDR7306940.1"/>
    </source>
</evidence>
<evidence type="ECO:0000313" key="3">
    <source>
        <dbReference type="Proteomes" id="UP001268089"/>
    </source>
</evidence>
<evidence type="ECO:0008006" key="4">
    <source>
        <dbReference type="Google" id="ProtNLM"/>
    </source>
</evidence>
<keyword evidence="1" id="KW-0472">Membrane</keyword>